<evidence type="ECO:0000313" key="2">
    <source>
        <dbReference type="Proteomes" id="UP000194153"/>
    </source>
</evidence>
<protein>
    <submittedName>
        <fullName evidence="1">Uncharacterized protein</fullName>
    </submittedName>
</protein>
<evidence type="ECO:0000313" key="1">
    <source>
        <dbReference type="EMBL" id="GAW65686.1"/>
    </source>
</evidence>
<reference evidence="2" key="1">
    <citation type="submission" date="2017-05" db="EMBL/GenBank/DDBJ databases">
        <title>Draft genome sequence of Geobacter pelophilus, a iron(III)-reducing bacteria.</title>
        <authorList>
            <person name="Aoyagi T."/>
            <person name="Koike H."/>
            <person name="Morita T."/>
            <person name="Sato Y."/>
            <person name="Habe H."/>
            <person name="Hori T."/>
        </authorList>
    </citation>
    <scope>NUCLEOTIDE SEQUENCE [LARGE SCALE GENOMIC DNA]</scope>
    <source>
        <strain evidence="2">Drf2</strain>
    </source>
</reference>
<proteinExistence type="predicted"/>
<gene>
    <name evidence="1" type="ORF">GPEL0_01r0698</name>
</gene>
<keyword evidence="2" id="KW-1185">Reference proteome</keyword>
<dbReference type="EMBL" id="BDQG01000001">
    <property type="protein sequence ID" value="GAW65686.1"/>
    <property type="molecule type" value="Genomic_DNA"/>
</dbReference>
<name>A0ABQ0MHS1_9BACT</name>
<dbReference type="Proteomes" id="UP000194153">
    <property type="component" value="Unassembled WGS sequence"/>
</dbReference>
<sequence length="57" mass="6462">MRIEGPDARLPQWQGGPELKLFKLRAGSKIKSRRNKGLMFRAKPANLPLSFPPNAQF</sequence>
<comment type="caution">
    <text evidence="1">The sequence shown here is derived from an EMBL/GenBank/DDBJ whole genome shotgun (WGS) entry which is preliminary data.</text>
</comment>
<accession>A0ABQ0MHS1</accession>
<organism evidence="1 2">
    <name type="scientific">Geoanaerobacter pelophilus</name>
    <dbReference type="NCBI Taxonomy" id="60036"/>
    <lineage>
        <taxon>Bacteria</taxon>
        <taxon>Pseudomonadati</taxon>
        <taxon>Thermodesulfobacteriota</taxon>
        <taxon>Desulfuromonadia</taxon>
        <taxon>Geobacterales</taxon>
        <taxon>Geobacteraceae</taxon>
        <taxon>Geoanaerobacter</taxon>
    </lineage>
</organism>